<dbReference type="Proteomes" id="UP000667802">
    <property type="component" value="Unassembled WGS sequence"/>
</dbReference>
<gene>
    <name evidence="1" type="ORF">G7B40_024640</name>
</gene>
<proteinExistence type="predicted"/>
<sequence>MQDLQQKCSHLSTSIDHLIAKLQQAKIDVQEGNHCVYLHSHSIENAAKDITTQIWQVAHLMRIQKT</sequence>
<reference evidence="2" key="1">
    <citation type="journal article" date="2021" name="Science">
        <title>Hunting the eagle killer: A cyanobacterial neurotoxin causes vacuolar myelinopathy.</title>
        <authorList>
            <person name="Breinlinger S."/>
            <person name="Phillips T.J."/>
            <person name="Haram B.N."/>
            <person name="Mares J."/>
            <person name="Martinez Yerena J.A."/>
            <person name="Hrouzek P."/>
            <person name="Sobotka R."/>
            <person name="Henderson W.M."/>
            <person name="Schmieder P."/>
            <person name="Williams S.M."/>
            <person name="Lauderdale J.D."/>
            <person name="Wilde H.D."/>
            <person name="Gerrin W."/>
            <person name="Kust A."/>
            <person name="Washington J.W."/>
            <person name="Wagner C."/>
            <person name="Geier B."/>
            <person name="Liebeke M."/>
            <person name="Enke H."/>
            <person name="Niedermeyer T.H.J."/>
            <person name="Wilde S.B."/>
        </authorList>
    </citation>
    <scope>NUCLEOTIDE SEQUENCE [LARGE SCALE GENOMIC DNA]</scope>
    <source>
        <strain evidence="2">Thurmond2011</strain>
    </source>
</reference>
<comment type="caution">
    <text evidence="1">The sequence shown here is derived from an EMBL/GenBank/DDBJ whole genome shotgun (WGS) entry which is preliminary data.</text>
</comment>
<dbReference type="EMBL" id="JAALHA020000014">
    <property type="protein sequence ID" value="MDR9897729.1"/>
    <property type="molecule type" value="Genomic_DNA"/>
</dbReference>
<evidence type="ECO:0000313" key="1">
    <source>
        <dbReference type="EMBL" id="MDR9897729.1"/>
    </source>
</evidence>
<evidence type="ECO:0000313" key="2">
    <source>
        <dbReference type="Proteomes" id="UP000667802"/>
    </source>
</evidence>
<protein>
    <submittedName>
        <fullName evidence="1">Uncharacterized protein</fullName>
    </submittedName>
</protein>
<keyword evidence="2" id="KW-1185">Reference proteome</keyword>
<organism evidence="1 2">
    <name type="scientific">Aetokthonos hydrillicola Thurmond2011</name>
    <dbReference type="NCBI Taxonomy" id="2712845"/>
    <lineage>
        <taxon>Bacteria</taxon>
        <taxon>Bacillati</taxon>
        <taxon>Cyanobacteriota</taxon>
        <taxon>Cyanophyceae</taxon>
        <taxon>Nostocales</taxon>
        <taxon>Hapalosiphonaceae</taxon>
        <taxon>Aetokthonos</taxon>
    </lineage>
</organism>
<accession>A0AAP5ICI7</accession>
<dbReference type="RefSeq" id="WP_208351417.1">
    <property type="nucleotide sequence ID" value="NZ_JAALHA020000014.1"/>
</dbReference>
<name>A0AAP5ICI7_9CYAN</name>
<dbReference type="AlphaFoldDB" id="A0AAP5ICI7"/>